<dbReference type="EMBL" id="JACIIK010000010">
    <property type="protein sequence ID" value="MBB6204839.1"/>
    <property type="molecule type" value="Genomic_DNA"/>
</dbReference>
<name>A0AAW3V2T8_9BURK</name>
<accession>A0AAW3V2T8</accession>
<reference evidence="1 2" key="1">
    <citation type="submission" date="2020-08" db="EMBL/GenBank/DDBJ databases">
        <title>Genomic Encyclopedia of Type Strains, Phase IV (KMG-V): Genome sequencing to study the core and pangenomes of soil and plant-associated prokaryotes.</title>
        <authorList>
            <person name="Whitman W."/>
        </authorList>
    </citation>
    <scope>NUCLEOTIDE SEQUENCE [LARGE SCALE GENOMIC DNA]</scope>
    <source>
        <strain evidence="1 2">SEMIA 4013</strain>
    </source>
</reference>
<comment type="caution">
    <text evidence="1">The sequence shown here is derived from an EMBL/GenBank/DDBJ whole genome shotgun (WGS) entry which is preliminary data.</text>
</comment>
<sequence length="46" mass="5144">MSPGIVAMAHDQRHVFTARLHGSLYQESQKMVNHLMILLLTKIGLG</sequence>
<gene>
    <name evidence="1" type="ORF">GGD69_005733</name>
</gene>
<organism evidence="1 2">
    <name type="scientific">Paraburkholderia fungorum</name>
    <dbReference type="NCBI Taxonomy" id="134537"/>
    <lineage>
        <taxon>Bacteria</taxon>
        <taxon>Pseudomonadati</taxon>
        <taxon>Pseudomonadota</taxon>
        <taxon>Betaproteobacteria</taxon>
        <taxon>Burkholderiales</taxon>
        <taxon>Burkholderiaceae</taxon>
        <taxon>Paraburkholderia</taxon>
    </lineage>
</organism>
<evidence type="ECO:0000313" key="2">
    <source>
        <dbReference type="Proteomes" id="UP000518681"/>
    </source>
</evidence>
<protein>
    <submittedName>
        <fullName evidence="1">Uncharacterized protein</fullName>
    </submittedName>
</protein>
<dbReference type="AlphaFoldDB" id="A0AAW3V2T8"/>
<dbReference type="Proteomes" id="UP000518681">
    <property type="component" value="Unassembled WGS sequence"/>
</dbReference>
<proteinExistence type="predicted"/>
<evidence type="ECO:0000313" key="1">
    <source>
        <dbReference type="EMBL" id="MBB6204839.1"/>
    </source>
</evidence>